<keyword evidence="4" id="KW-1185">Reference proteome</keyword>
<gene>
    <name evidence="3" type="ORF">PCOR1329_LOCUS65734</name>
</gene>
<keyword evidence="2" id="KW-0732">Signal</keyword>
<evidence type="ECO:0000313" key="3">
    <source>
        <dbReference type="EMBL" id="CAK0883541.1"/>
    </source>
</evidence>
<sequence>MSLLILLVCALGARADVLNFAPEMDGSFEFNDAVTSDIGTAMMTTNDGIVCYSDWANPPGERAVCNAFDASTGDVGPDCNLTAHLVKGQRFTVTRFSDELAIACFTAFGEYEIGGPSYCHKLTLNAAAKTLTAGPGLLVKPEATFIYYLSVTSFTESLGAVCYQDTSDVFEPKERKVKCNVLGFDPGSDDLTTSEAFEADPLAVDVVGVSLTKFSSSQGVLCFTEKTQKEAYCTLLTVSDTDIRVPGPDDVAIFSGVPSILDRAQVSVVSLDETTGLLCYVVGDASAGNSASYDTTCTPVGLFNGTVVKVGDDLVVDSDTTFDVSVTAMSETAAIVCYLKGDERVGTCKGLVLSHGRELTMGDARDITGTSGFKAYSNEDIRVCDDNPCIDFVSITRRNDIDAIVCYAGIDDNPNGRCTKLFVPAPTTTVTETTASETSSTTPHTTTASSTTTATQTSTFSSTTTATETTSTVTKTTVSTTPHTTTETSVTSMTATEAEDAAGRCSFLAPLALLAAVVAAAAQ</sequence>
<name>A0ABN9WB88_9DINO</name>
<accession>A0ABN9WB88</accession>
<organism evidence="3 4">
    <name type="scientific">Prorocentrum cordatum</name>
    <dbReference type="NCBI Taxonomy" id="2364126"/>
    <lineage>
        <taxon>Eukaryota</taxon>
        <taxon>Sar</taxon>
        <taxon>Alveolata</taxon>
        <taxon>Dinophyceae</taxon>
        <taxon>Prorocentrales</taxon>
        <taxon>Prorocentraceae</taxon>
        <taxon>Prorocentrum</taxon>
    </lineage>
</organism>
<feature type="region of interest" description="Disordered" evidence="1">
    <location>
        <begin position="429"/>
        <end position="487"/>
    </location>
</feature>
<dbReference type="Proteomes" id="UP001189429">
    <property type="component" value="Unassembled WGS sequence"/>
</dbReference>
<evidence type="ECO:0000313" key="4">
    <source>
        <dbReference type="Proteomes" id="UP001189429"/>
    </source>
</evidence>
<evidence type="ECO:0000256" key="1">
    <source>
        <dbReference type="SAM" id="MobiDB-lite"/>
    </source>
</evidence>
<protein>
    <submittedName>
        <fullName evidence="3">Uncharacterized protein</fullName>
    </submittedName>
</protein>
<dbReference type="EMBL" id="CAUYUJ010018427">
    <property type="protein sequence ID" value="CAK0883541.1"/>
    <property type="molecule type" value="Genomic_DNA"/>
</dbReference>
<feature type="signal peptide" evidence="2">
    <location>
        <begin position="1"/>
        <end position="15"/>
    </location>
</feature>
<evidence type="ECO:0000256" key="2">
    <source>
        <dbReference type="SAM" id="SignalP"/>
    </source>
</evidence>
<reference evidence="3" key="1">
    <citation type="submission" date="2023-10" db="EMBL/GenBank/DDBJ databases">
        <authorList>
            <person name="Chen Y."/>
            <person name="Shah S."/>
            <person name="Dougan E. K."/>
            <person name="Thang M."/>
            <person name="Chan C."/>
        </authorList>
    </citation>
    <scope>NUCLEOTIDE SEQUENCE [LARGE SCALE GENOMIC DNA]</scope>
</reference>
<comment type="caution">
    <text evidence="3">The sequence shown here is derived from an EMBL/GenBank/DDBJ whole genome shotgun (WGS) entry which is preliminary data.</text>
</comment>
<feature type="chain" id="PRO_5045115806" evidence="2">
    <location>
        <begin position="16"/>
        <end position="523"/>
    </location>
</feature>
<proteinExistence type="predicted"/>